<feature type="compositionally biased region" description="Polar residues" evidence="1">
    <location>
        <begin position="22"/>
        <end position="33"/>
    </location>
</feature>
<feature type="region of interest" description="Disordered" evidence="1">
    <location>
        <begin position="130"/>
        <end position="149"/>
    </location>
</feature>
<gene>
    <name evidence="3" type="ORF">GP486_005537</name>
</gene>
<dbReference type="CDD" id="cd00167">
    <property type="entry name" value="SANT"/>
    <property type="match status" value="1"/>
</dbReference>
<dbReference type="Pfam" id="PF13921">
    <property type="entry name" value="Myb_DNA-bind_6"/>
    <property type="match status" value="1"/>
</dbReference>
<evidence type="ECO:0000313" key="4">
    <source>
        <dbReference type="Proteomes" id="UP000750711"/>
    </source>
</evidence>
<dbReference type="InterPro" id="IPR053095">
    <property type="entry name" value="Actin-binding/GATA_Znf"/>
</dbReference>
<reference evidence="3" key="1">
    <citation type="submission" date="2021-03" db="EMBL/GenBank/DDBJ databases">
        <title>Comparative genomics and phylogenomic investigation of the class Geoglossomycetes provide insights into ecological specialization and systematics.</title>
        <authorList>
            <person name="Melie T."/>
            <person name="Pirro S."/>
            <person name="Miller A.N."/>
            <person name="Quandt A."/>
        </authorList>
    </citation>
    <scope>NUCLEOTIDE SEQUENCE</scope>
    <source>
        <strain evidence="3">CAQ_001_2017</strain>
    </source>
</reference>
<evidence type="ECO:0000313" key="3">
    <source>
        <dbReference type="EMBL" id="KAH0556657.1"/>
    </source>
</evidence>
<dbReference type="InterPro" id="IPR001005">
    <property type="entry name" value="SANT/Myb"/>
</dbReference>
<keyword evidence="4" id="KW-1185">Reference proteome</keyword>
<dbReference type="PROSITE" id="PS50090">
    <property type="entry name" value="MYB_LIKE"/>
    <property type="match status" value="1"/>
</dbReference>
<feature type="compositionally biased region" description="Basic and acidic residues" evidence="1">
    <location>
        <begin position="196"/>
        <end position="207"/>
    </location>
</feature>
<feature type="region of interest" description="Disordered" evidence="1">
    <location>
        <begin position="1"/>
        <end position="37"/>
    </location>
</feature>
<protein>
    <recommendedName>
        <fullName evidence="2">Myb-like domain-containing protein</fullName>
    </recommendedName>
</protein>
<dbReference type="InterPro" id="IPR009057">
    <property type="entry name" value="Homeodomain-like_sf"/>
</dbReference>
<dbReference type="PANTHER" id="PTHR23246:SF13">
    <property type="entry name" value="GH12359P"/>
    <property type="match status" value="1"/>
</dbReference>
<feature type="compositionally biased region" description="Low complexity" evidence="1">
    <location>
        <begin position="1"/>
        <end position="11"/>
    </location>
</feature>
<feature type="region of interest" description="Disordered" evidence="1">
    <location>
        <begin position="157"/>
        <end position="207"/>
    </location>
</feature>
<sequence>MPKIPRSSSPRRTPPYPISNGAPPTSLRSSSGAWSPRDDEMLINARAQGLNWAPIQQQHFPTKTPNACRKRHERLMERRSAEDWDGGKLEKLAMEYMNMRKDMWSMLAAKVGEKWQVIESKCMEKGLKNLQSAGRNASRREKMSLASVMDDCGAGEIEKSVTSSAAMEDSGIAKSDMDDDGEPEFRHGSQESASPEDQKTTDTPEHP</sequence>
<dbReference type="Proteomes" id="UP000750711">
    <property type="component" value="Unassembled WGS sequence"/>
</dbReference>
<proteinExistence type="predicted"/>
<dbReference type="SUPFAM" id="SSF46689">
    <property type="entry name" value="Homeodomain-like"/>
    <property type="match status" value="1"/>
</dbReference>
<dbReference type="Gene3D" id="1.10.10.60">
    <property type="entry name" value="Homeodomain-like"/>
    <property type="match status" value="1"/>
</dbReference>
<dbReference type="AlphaFoldDB" id="A0A9P8RM16"/>
<dbReference type="PANTHER" id="PTHR23246">
    <property type="entry name" value="NEW-GLUE PROTEIN"/>
    <property type="match status" value="1"/>
</dbReference>
<accession>A0A9P8RM16</accession>
<name>A0A9P8RM16_9PEZI</name>
<dbReference type="EMBL" id="JAGHQM010001050">
    <property type="protein sequence ID" value="KAH0556657.1"/>
    <property type="molecule type" value="Genomic_DNA"/>
</dbReference>
<evidence type="ECO:0000256" key="1">
    <source>
        <dbReference type="SAM" id="MobiDB-lite"/>
    </source>
</evidence>
<feature type="domain" description="Myb-like" evidence="2">
    <location>
        <begin position="26"/>
        <end position="76"/>
    </location>
</feature>
<organism evidence="3 4">
    <name type="scientific">Trichoglossum hirsutum</name>
    <dbReference type="NCBI Taxonomy" id="265104"/>
    <lineage>
        <taxon>Eukaryota</taxon>
        <taxon>Fungi</taxon>
        <taxon>Dikarya</taxon>
        <taxon>Ascomycota</taxon>
        <taxon>Pezizomycotina</taxon>
        <taxon>Geoglossomycetes</taxon>
        <taxon>Geoglossales</taxon>
        <taxon>Geoglossaceae</taxon>
        <taxon>Trichoglossum</taxon>
    </lineage>
</organism>
<comment type="caution">
    <text evidence="3">The sequence shown here is derived from an EMBL/GenBank/DDBJ whole genome shotgun (WGS) entry which is preliminary data.</text>
</comment>
<evidence type="ECO:0000259" key="2">
    <source>
        <dbReference type="PROSITE" id="PS50090"/>
    </source>
</evidence>